<dbReference type="OrthoDB" id="954626at2"/>
<dbReference type="RefSeq" id="WP_104711788.1">
    <property type="nucleotide sequence ID" value="NZ_PTRA01000001.1"/>
</dbReference>
<feature type="compositionally biased region" description="Basic and acidic residues" evidence="3">
    <location>
        <begin position="114"/>
        <end position="129"/>
    </location>
</feature>
<evidence type="ECO:0000256" key="3">
    <source>
        <dbReference type="SAM" id="MobiDB-lite"/>
    </source>
</evidence>
<proteinExistence type="inferred from homology"/>
<dbReference type="PROSITE" id="PS50915">
    <property type="entry name" value="CRYSTALLIN_BETA_GAMMA"/>
    <property type="match status" value="1"/>
</dbReference>
<dbReference type="InterPro" id="IPR011024">
    <property type="entry name" value="G_crystallin-like"/>
</dbReference>
<evidence type="ECO:0000256" key="2">
    <source>
        <dbReference type="ARBA" id="ARBA00022737"/>
    </source>
</evidence>
<evidence type="ECO:0000313" key="6">
    <source>
        <dbReference type="EMBL" id="PQA59928.1"/>
    </source>
</evidence>
<gene>
    <name evidence="6" type="ORF">C5O19_09985</name>
</gene>
<evidence type="ECO:0000259" key="5">
    <source>
        <dbReference type="PROSITE" id="PS50915"/>
    </source>
</evidence>
<dbReference type="EMBL" id="PTRA01000001">
    <property type="protein sequence ID" value="PQA59928.1"/>
    <property type="molecule type" value="Genomic_DNA"/>
</dbReference>
<accession>A0A2S7IQL0</accession>
<keyword evidence="4" id="KW-0732">Signal</keyword>
<dbReference type="Proteomes" id="UP000239590">
    <property type="component" value="Unassembled WGS sequence"/>
</dbReference>
<dbReference type="SUPFAM" id="SSF49695">
    <property type="entry name" value="gamma-Crystallin-like"/>
    <property type="match status" value="2"/>
</dbReference>
<evidence type="ECO:0000313" key="7">
    <source>
        <dbReference type="Proteomes" id="UP000239590"/>
    </source>
</evidence>
<dbReference type="InterPro" id="IPR001064">
    <property type="entry name" value="Beta/gamma_crystallin"/>
</dbReference>
<feature type="domain" description="Beta/gamma crystallin 'Greek key'" evidence="5">
    <location>
        <begin position="144"/>
        <end position="185"/>
    </location>
</feature>
<evidence type="ECO:0000256" key="4">
    <source>
        <dbReference type="SAM" id="SignalP"/>
    </source>
</evidence>
<dbReference type="Gene3D" id="2.60.20.10">
    <property type="entry name" value="Crystallins"/>
    <property type="match status" value="2"/>
</dbReference>
<feature type="region of interest" description="Disordered" evidence="3">
    <location>
        <begin position="105"/>
        <end position="140"/>
    </location>
</feature>
<dbReference type="SMART" id="SM00247">
    <property type="entry name" value="XTALbg"/>
    <property type="match status" value="2"/>
</dbReference>
<protein>
    <recommendedName>
        <fullName evidence="5">Beta/gamma crystallin 'Greek key' domain-containing protein</fullName>
    </recommendedName>
</protein>
<keyword evidence="7" id="KW-1185">Reference proteome</keyword>
<comment type="caution">
    <text evidence="6">The sequence shown here is derived from an EMBL/GenBank/DDBJ whole genome shotgun (WGS) entry which is preliminary data.</text>
</comment>
<dbReference type="AlphaFoldDB" id="A0A2S7IQL0"/>
<keyword evidence="2" id="KW-0677">Repeat</keyword>
<feature type="signal peptide" evidence="4">
    <location>
        <begin position="1"/>
        <end position="19"/>
    </location>
</feature>
<reference evidence="7" key="1">
    <citation type="submission" date="2018-02" db="EMBL/GenBank/DDBJ databases">
        <title>Genome sequencing of Solimonas sp. HR-BB.</title>
        <authorList>
            <person name="Lee Y."/>
            <person name="Jeon C.O."/>
        </authorList>
    </citation>
    <scope>NUCLEOTIDE SEQUENCE [LARGE SCALE GENOMIC DNA]</scope>
    <source>
        <strain evidence="7">HR-U</strain>
    </source>
</reference>
<name>A0A2S7IQL0_9BACT</name>
<feature type="chain" id="PRO_5015701876" description="Beta/gamma crystallin 'Greek key' domain-containing protein" evidence="4">
    <location>
        <begin position="20"/>
        <end position="230"/>
    </location>
</feature>
<comment type="similarity">
    <text evidence="1">Belongs to the beta/gamma-crystallin family.</text>
</comment>
<evidence type="ECO:0000256" key="1">
    <source>
        <dbReference type="ARBA" id="ARBA00009646"/>
    </source>
</evidence>
<sequence>MKRYLVAFALLLFSTYSFAQFGSNRNRRNDREAVTFFSNSNYRGQSVQQYSGDFRTINFSIGSIRVPNGYVVEAFSEPNFRGQSVKFSGNVAQSGNQIRSLRIVQDRNYNGRPDYSDNRPGRGRPDYNDRPGYNNNRPGYNDNGSVVFFADDDYQGGSVTLNTGRYRSSALGQMNKKASSIQVPAGYTIQVFENDSFTGNSYTLTSSNNRLRNIGWNDRIGSVIITRGRR</sequence>
<organism evidence="6 7">
    <name type="scientific">Siphonobacter curvatus</name>
    <dbReference type="NCBI Taxonomy" id="2094562"/>
    <lineage>
        <taxon>Bacteria</taxon>
        <taxon>Pseudomonadati</taxon>
        <taxon>Bacteroidota</taxon>
        <taxon>Cytophagia</taxon>
        <taxon>Cytophagales</taxon>
        <taxon>Cytophagaceae</taxon>
        <taxon>Siphonobacter</taxon>
    </lineage>
</organism>